<feature type="domain" description="PAS" evidence="9">
    <location>
        <begin position="627"/>
        <end position="698"/>
    </location>
</feature>
<keyword evidence="7" id="KW-0812">Transmembrane</keyword>
<comment type="caution">
    <text evidence="11">The sequence shown here is derived from an EMBL/GenBank/DDBJ whole genome shotgun (WGS) entry which is preliminary data.</text>
</comment>
<keyword evidence="4" id="KW-0808">Transferase</keyword>
<sequence>MTAYFGYLLAFVVATAACLGAAWRARSIPSPETRQALTWFFSGSAVWAGAYVGFLLVGSALEKHLFYQLSLIVGFGTVFAWLWFCSAYSGRGLHRNRRVQQFAIAVFAVVTALKVTNPLHGLYYGLEPAGGGPTGGAFGLVVTHETLYWVVMAVAYALSAAGYLMIFEFLLEAEAKVLPLGVLTGLTALPAALNVVGHVEPALLDITHEPLGVAVFAVGLLFAYETQFSVVQLTGSVEEPNLTIGREGRIRGLGGGIEETVPPLSEEDLGRPLTEALPGLGETIQGEAPTQAPTQDRVPVQDEVPTRDREEAHTRAGKASYGDMLLQNGEPGQGEMPRQGEMPVWEAKVGGETRYYRVIRTGQVVPTSLEGEGETRTVILSDITGRKREERRRKQVISRVTDGIVEVDSDWRFTLVNEQAEEIYGMAEEEMLGRSAWEVFGDLEGTEFEEIYRGVMRSREPAEIEARYEGLSEWFDVQVYPSEDGGLAFYFKVITGRKEREEALRRAKRRYQTLIENFPDGGAYLFDENLQYVLAGGEKISIVGDPEEVIGTTAHDILPEELAREQERYYRRALEGKRDDFEQEYKGRRYRVQTLPVRDGDGTVISGITFSQDITEQRRRKKELERKNDLFRRAQEIASVGAWEYDAQSEVLRLTDRAHRILGFSLDDDVSLGRSYENCHPEDRCKAEKAFSQAVETGEAYDIELRIQAEGGEVRWVRCRGEPQNRSADGEVARLRGSLQDITDQKRREKTLRRLREKYQGLLQGAPDAIFVASAESGRIVEANQAAASLLGAPAEEIAGRHQSELHPSGEAEKYRSLFETAMKEAEAEGMSFRHLEDGSQIYVETDSGEKVPVEISATTVDLSGGQEGPGGGEPSGREPNGGGPNDGGQEITKKKTGKVFVGIFRDITERKRRTERLKEAKKQAELSKLEAEEASRMKSAMLANMSHEIRTPLTGVIGFAEAIGEETRGEETEDGDTGGKDAEGEGKVARFAGLIEDSGRRLLDTLDAVLNLSKLEAGKMSLQPEPVDLAGQARQVAREFEEEAAESGLTLEVQTEEAWARADEGGLKIVLQNLLSNAIKYTEEGGVTVRTYREDEQSQENEQVQEDGQAVVLEVEDSGIGMDPSVAERLFEPFRQASEGMSREYEGTGIGLAVTKRAAEEMGGSIEVDTQKGEGSRFTVRFPAARSAGSAEGPDDGGPDGADRHATGRPETDR</sequence>
<dbReference type="EMBL" id="JANTYZ010000020">
    <property type="protein sequence ID" value="MCS3866763.1"/>
    <property type="molecule type" value="Genomic_DNA"/>
</dbReference>
<dbReference type="PANTHER" id="PTHR43047:SF72">
    <property type="entry name" value="OSMOSENSING HISTIDINE PROTEIN KINASE SLN1"/>
    <property type="match status" value="1"/>
</dbReference>
<feature type="domain" description="PAC" evidence="10">
    <location>
        <begin position="572"/>
        <end position="626"/>
    </location>
</feature>
<dbReference type="InterPro" id="IPR031621">
    <property type="entry name" value="HisKA_7TM"/>
</dbReference>
<feature type="domain" description="PAS" evidence="9">
    <location>
        <begin position="755"/>
        <end position="826"/>
    </location>
</feature>
<accession>A0A9X2U4J2</accession>
<evidence type="ECO:0000256" key="7">
    <source>
        <dbReference type="SAM" id="Phobius"/>
    </source>
</evidence>
<dbReference type="SMART" id="SM00086">
    <property type="entry name" value="PAC"/>
    <property type="match status" value="1"/>
</dbReference>
<feature type="region of interest" description="Disordered" evidence="6">
    <location>
        <begin position="1166"/>
        <end position="1215"/>
    </location>
</feature>
<feature type="transmembrane region" description="Helical" evidence="7">
    <location>
        <begin position="146"/>
        <end position="170"/>
    </location>
</feature>
<dbReference type="InterPro" id="IPR036890">
    <property type="entry name" value="HATPase_C_sf"/>
</dbReference>
<dbReference type="Pfam" id="PF00989">
    <property type="entry name" value="PAS"/>
    <property type="match status" value="1"/>
</dbReference>
<evidence type="ECO:0000256" key="4">
    <source>
        <dbReference type="ARBA" id="ARBA00022679"/>
    </source>
</evidence>
<proteinExistence type="predicted"/>
<dbReference type="InterPro" id="IPR003594">
    <property type="entry name" value="HATPase_dom"/>
</dbReference>
<dbReference type="RefSeq" id="WP_272505645.1">
    <property type="nucleotide sequence ID" value="NZ_JANTYZ010000020.1"/>
</dbReference>
<keyword evidence="7" id="KW-1133">Transmembrane helix</keyword>
<dbReference type="InterPro" id="IPR036097">
    <property type="entry name" value="HisK_dim/P_sf"/>
</dbReference>
<evidence type="ECO:0000259" key="9">
    <source>
        <dbReference type="PROSITE" id="PS50112"/>
    </source>
</evidence>
<keyword evidence="3" id="KW-0597">Phosphoprotein</keyword>
<dbReference type="InterPro" id="IPR013656">
    <property type="entry name" value="PAS_4"/>
</dbReference>
<feature type="domain" description="PAS" evidence="9">
    <location>
        <begin position="389"/>
        <end position="459"/>
    </location>
</feature>
<dbReference type="AlphaFoldDB" id="A0A9X2U4J2"/>
<dbReference type="Pfam" id="PF00512">
    <property type="entry name" value="HisKA"/>
    <property type="match status" value="1"/>
</dbReference>
<dbReference type="InterPro" id="IPR000014">
    <property type="entry name" value="PAS"/>
</dbReference>
<dbReference type="SMART" id="SM00091">
    <property type="entry name" value="PAS"/>
    <property type="match status" value="4"/>
</dbReference>
<dbReference type="InterPro" id="IPR005467">
    <property type="entry name" value="His_kinase_dom"/>
</dbReference>
<name>A0A9X2U4J2_9BACT</name>
<dbReference type="SMART" id="SM00387">
    <property type="entry name" value="HATPase_c"/>
    <property type="match status" value="1"/>
</dbReference>
<dbReference type="PROSITE" id="PS50113">
    <property type="entry name" value="PAC"/>
    <property type="match status" value="2"/>
</dbReference>
<dbReference type="InterPro" id="IPR004358">
    <property type="entry name" value="Sig_transdc_His_kin-like_C"/>
</dbReference>
<feature type="transmembrane region" description="Helical" evidence="7">
    <location>
        <begin position="102"/>
        <end position="126"/>
    </location>
</feature>
<dbReference type="PROSITE" id="PS50109">
    <property type="entry name" value="HIS_KIN"/>
    <property type="match status" value="1"/>
</dbReference>
<dbReference type="Proteomes" id="UP001155034">
    <property type="component" value="Unassembled WGS sequence"/>
</dbReference>
<dbReference type="SUPFAM" id="SSF47384">
    <property type="entry name" value="Homodimeric domain of signal transducing histidine kinase"/>
    <property type="match status" value="1"/>
</dbReference>
<dbReference type="CDD" id="cd00130">
    <property type="entry name" value="PAS"/>
    <property type="match status" value="3"/>
</dbReference>
<evidence type="ECO:0000256" key="6">
    <source>
        <dbReference type="SAM" id="MobiDB-lite"/>
    </source>
</evidence>
<evidence type="ECO:0000256" key="5">
    <source>
        <dbReference type="ARBA" id="ARBA00022777"/>
    </source>
</evidence>
<dbReference type="PROSITE" id="PS50112">
    <property type="entry name" value="PAS"/>
    <property type="match status" value="3"/>
</dbReference>
<dbReference type="InterPro" id="IPR003661">
    <property type="entry name" value="HisK_dim/P_dom"/>
</dbReference>
<dbReference type="CDD" id="cd00082">
    <property type="entry name" value="HisKA"/>
    <property type="match status" value="1"/>
</dbReference>
<protein>
    <recommendedName>
        <fullName evidence="2">histidine kinase</fullName>
        <ecNumber evidence="2">2.7.13.3</ecNumber>
    </recommendedName>
</protein>
<dbReference type="Gene3D" id="3.30.450.20">
    <property type="entry name" value="PAS domain"/>
    <property type="match status" value="4"/>
</dbReference>
<dbReference type="SUPFAM" id="SSF55874">
    <property type="entry name" value="ATPase domain of HSP90 chaperone/DNA topoisomerase II/histidine kinase"/>
    <property type="match status" value="1"/>
</dbReference>
<dbReference type="Gene3D" id="3.30.565.10">
    <property type="entry name" value="Histidine kinase-like ATPase, C-terminal domain"/>
    <property type="match status" value="1"/>
</dbReference>
<feature type="region of interest" description="Disordered" evidence="6">
    <location>
        <begin position="284"/>
        <end position="339"/>
    </location>
</feature>
<dbReference type="Pfam" id="PF08447">
    <property type="entry name" value="PAS_3"/>
    <property type="match status" value="1"/>
</dbReference>
<evidence type="ECO:0000313" key="11">
    <source>
        <dbReference type="EMBL" id="MCS3866763.1"/>
    </source>
</evidence>
<dbReference type="CDD" id="cd16922">
    <property type="entry name" value="HATPase_EvgS-ArcB-TorS-like"/>
    <property type="match status" value="1"/>
</dbReference>
<dbReference type="SMART" id="SM00388">
    <property type="entry name" value="HisKA"/>
    <property type="match status" value="1"/>
</dbReference>
<dbReference type="InterPro" id="IPR035965">
    <property type="entry name" value="PAS-like_dom_sf"/>
</dbReference>
<comment type="catalytic activity">
    <reaction evidence="1">
        <text>ATP + protein L-histidine = ADP + protein N-phospho-L-histidine.</text>
        <dbReference type="EC" id="2.7.13.3"/>
    </reaction>
</comment>
<feature type="compositionally biased region" description="Gly residues" evidence="6">
    <location>
        <begin position="866"/>
        <end position="887"/>
    </location>
</feature>
<dbReference type="GO" id="GO:0006355">
    <property type="term" value="P:regulation of DNA-templated transcription"/>
    <property type="evidence" value="ECO:0007669"/>
    <property type="project" value="InterPro"/>
</dbReference>
<dbReference type="InterPro" id="IPR000700">
    <property type="entry name" value="PAS-assoc_C"/>
</dbReference>
<dbReference type="GO" id="GO:0009927">
    <property type="term" value="F:histidine phosphotransfer kinase activity"/>
    <property type="evidence" value="ECO:0007669"/>
    <property type="project" value="TreeGrafter"/>
</dbReference>
<evidence type="ECO:0000256" key="3">
    <source>
        <dbReference type="ARBA" id="ARBA00022553"/>
    </source>
</evidence>
<keyword evidence="5" id="KW-0418">Kinase</keyword>
<dbReference type="InterPro" id="IPR001610">
    <property type="entry name" value="PAC"/>
</dbReference>
<feature type="transmembrane region" description="Helical" evidence="7">
    <location>
        <begin position="177"/>
        <end position="197"/>
    </location>
</feature>
<reference evidence="11" key="1">
    <citation type="submission" date="2022-08" db="EMBL/GenBank/DDBJ databases">
        <title>Genomic Encyclopedia of Type Strains, Phase V (KMG-V): Genome sequencing to study the core and pangenomes of soil and plant-associated prokaryotes.</title>
        <authorList>
            <person name="Whitman W."/>
        </authorList>
    </citation>
    <scope>NUCLEOTIDE SEQUENCE</scope>
    <source>
        <strain evidence="11">SP2016B</strain>
    </source>
</reference>
<feature type="transmembrane region" description="Helical" evidence="7">
    <location>
        <begin position="6"/>
        <end position="25"/>
    </location>
</feature>
<evidence type="ECO:0000313" key="12">
    <source>
        <dbReference type="Proteomes" id="UP001155034"/>
    </source>
</evidence>
<dbReference type="Pfam" id="PF08448">
    <property type="entry name" value="PAS_4"/>
    <property type="match status" value="2"/>
</dbReference>
<feature type="compositionally biased region" description="Basic and acidic residues" evidence="6">
    <location>
        <begin position="1202"/>
        <end position="1215"/>
    </location>
</feature>
<dbReference type="PANTHER" id="PTHR43047">
    <property type="entry name" value="TWO-COMPONENT HISTIDINE PROTEIN KINASE"/>
    <property type="match status" value="1"/>
</dbReference>
<organism evidence="11 12">
    <name type="scientific">Salinibacter ruber</name>
    <dbReference type="NCBI Taxonomy" id="146919"/>
    <lineage>
        <taxon>Bacteria</taxon>
        <taxon>Pseudomonadati</taxon>
        <taxon>Rhodothermota</taxon>
        <taxon>Rhodothermia</taxon>
        <taxon>Rhodothermales</taxon>
        <taxon>Salinibacteraceae</taxon>
        <taxon>Salinibacter</taxon>
    </lineage>
</organism>
<feature type="transmembrane region" description="Helical" evidence="7">
    <location>
        <begin position="37"/>
        <end position="59"/>
    </location>
</feature>
<feature type="compositionally biased region" description="Basic and acidic residues" evidence="6">
    <location>
        <begin position="304"/>
        <end position="314"/>
    </location>
</feature>
<feature type="domain" description="PAC" evidence="10">
    <location>
        <begin position="701"/>
        <end position="754"/>
    </location>
</feature>
<dbReference type="InterPro" id="IPR013767">
    <property type="entry name" value="PAS_fold"/>
</dbReference>
<dbReference type="EC" id="2.7.13.3" evidence="2"/>
<dbReference type="Gene3D" id="2.10.70.100">
    <property type="match status" value="1"/>
</dbReference>
<feature type="transmembrane region" description="Helical" evidence="7">
    <location>
        <begin position="65"/>
        <end position="90"/>
    </location>
</feature>
<evidence type="ECO:0000259" key="8">
    <source>
        <dbReference type="PROSITE" id="PS50109"/>
    </source>
</evidence>
<dbReference type="InterPro" id="IPR013655">
    <property type="entry name" value="PAS_fold_3"/>
</dbReference>
<dbReference type="PRINTS" id="PR00344">
    <property type="entry name" value="BCTRLSENSOR"/>
</dbReference>
<feature type="region of interest" description="Disordered" evidence="6">
    <location>
        <begin position="966"/>
        <end position="985"/>
    </location>
</feature>
<feature type="domain" description="Histidine kinase" evidence="8">
    <location>
        <begin position="945"/>
        <end position="1187"/>
    </location>
</feature>
<dbReference type="NCBIfam" id="TIGR00229">
    <property type="entry name" value="sensory_box"/>
    <property type="match status" value="4"/>
</dbReference>
<evidence type="ECO:0000256" key="1">
    <source>
        <dbReference type="ARBA" id="ARBA00000085"/>
    </source>
</evidence>
<gene>
    <name evidence="11" type="ORF">GGP82_003346</name>
</gene>
<dbReference type="GO" id="GO:0005886">
    <property type="term" value="C:plasma membrane"/>
    <property type="evidence" value="ECO:0007669"/>
    <property type="project" value="TreeGrafter"/>
</dbReference>
<dbReference type="Pfam" id="PF02518">
    <property type="entry name" value="HATPase_c"/>
    <property type="match status" value="1"/>
</dbReference>
<dbReference type="GO" id="GO:0000155">
    <property type="term" value="F:phosphorelay sensor kinase activity"/>
    <property type="evidence" value="ECO:0007669"/>
    <property type="project" value="InterPro"/>
</dbReference>
<keyword evidence="7" id="KW-0472">Membrane</keyword>
<evidence type="ECO:0000259" key="10">
    <source>
        <dbReference type="PROSITE" id="PS50113"/>
    </source>
</evidence>
<dbReference type="Pfam" id="PF16927">
    <property type="entry name" value="HisKA_7TM"/>
    <property type="match status" value="1"/>
</dbReference>
<dbReference type="SUPFAM" id="SSF55785">
    <property type="entry name" value="PYP-like sensor domain (PAS domain)"/>
    <property type="match status" value="4"/>
</dbReference>
<feature type="region of interest" description="Disordered" evidence="6">
    <location>
        <begin position="860"/>
        <end position="896"/>
    </location>
</feature>
<evidence type="ECO:0000256" key="2">
    <source>
        <dbReference type="ARBA" id="ARBA00012438"/>
    </source>
</evidence>
<dbReference type="FunFam" id="3.30.565.10:FF:000006">
    <property type="entry name" value="Sensor histidine kinase WalK"/>
    <property type="match status" value="1"/>
</dbReference>
<dbReference type="Gene3D" id="1.10.287.130">
    <property type="match status" value="1"/>
</dbReference>